<gene>
    <name evidence="2" type="ORF">OLC1_LOCUS23221</name>
</gene>
<accession>A0AAV1EBZ4</accession>
<reference evidence="2" key="1">
    <citation type="submission" date="2023-03" db="EMBL/GenBank/DDBJ databases">
        <authorList>
            <person name="Julca I."/>
        </authorList>
    </citation>
    <scope>NUCLEOTIDE SEQUENCE</scope>
</reference>
<name>A0AAV1EBZ4_OLDCO</name>
<evidence type="ECO:0000313" key="2">
    <source>
        <dbReference type="EMBL" id="CAI9117113.1"/>
    </source>
</evidence>
<evidence type="ECO:0000313" key="3">
    <source>
        <dbReference type="Proteomes" id="UP001161247"/>
    </source>
</evidence>
<keyword evidence="1" id="KW-0812">Transmembrane</keyword>
<feature type="transmembrane region" description="Helical" evidence="1">
    <location>
        <begin position="128"/>
        <end position="146"/>
    </location>
</feature>
<evidence type="ECO:0000256" key="1">
    <source>
        <dbReference type="SAM" id="Phobius"/>
    </source>
</evidence>
<keyword evidence="3" id="KW-1185">Reference proteome</keyword>
<feature type="transmembrane region" description="Helical" evidence="1">
    <location>
        <begin position="187"/>
        <end position="207"/>
    </location>
</feature>
<keyword evidence="1" id="KW-1133">Transmembrane helix</keyword>
<dbReference type="EMBL" id="OX459125">
    <property type="protein sequence ID" value="CAI9117113.1"/>
    <property type="molecule type" value="Genomic_DNA"/>
</dbReference>
<organism evidence="2 3">
    <name type="scientific">Oldenlandia corymbosa var. corymbosa</name>
    <dbReference type="NCBI Taxonomy" id="529605"/>
    <lineage>
        <taxon>Eukaryota</taxon>
        <taxon>Viridiplantae</taxon>
        <taxon>Streptophyta</taxon>
        <taxon>Embryophyta</taxon>
        <taxon>Tracheophyta</taxon>
        <taxon>Spermatophyta</taxon>
        <taxon>Magnoliopsida</taxon>
        <taxon>eudicotyledons</taxon>
        <taxon>Gunneridae</taxon>
        <taxon>Pentapetalae</taxon>
        <taxon>asterids</taxon>
        <taxon>lamiids</taxon>
        <taxon>Gentianales</taxon>
        <taxon>Rubiaceae</taxon>
        <taxon>Rubioideae</taxon>
        <taxon>Spermacoceae</taxon>
        <taxon>Hedyotis-Oldenlandia complex</taxon>
        <taxon>Oldenlandia</taxon>
    </lineage>
</organism>
<dbReference type="AlphaFoldDB" id="A0AAV1EBZ4"/>
<sequence>MNIIQSILKGAFYIVMASNIIQSIQKLASWAKFKIPFFNGELDPDTHHHPEENPLDLEAGLELQQQQQQKQQAAEEEGRVVLPVSIRPSVRSSPSHSSPIIDINEDFRPQGDGGLLNTVDQNFREQEVGKVIMGFVMALTTVFVSANAPDSLIVKFLVILPSSVGLAAILIGILVRNTTFQRYAHKIEQFGAGCVVFAVYALITSFLPLFLQWLPWCCFLMIILVVGRASISPHKQN</sequence>
<keyword evidence="1" id="KW-0472">Membrane</keyword>
<dbReference type="Proteomes" id="UP001161247">
    <property type="component" value="Chromosome 8"/>
</dbReference>
<feature type="transmembrane region" description="Helical" evidence="1">
    <location>
        <begin position="213"/>
        <end position="231"/>
    </location>
</feature>
<proteinExistence type="predicted"/>
<protein>
    <submittedName>
        <fullName evidence="2">OLC1v1018450C1</fullName>
    </submittedName>
</protein>
<feature type="transmembrane region" description="Helical" evidence="1">
    <location>
        <begin position="152"/>
        <end position="175"/>
    </location>
</feature>